<evidence type="ECO:0000256" key="2">
    <source>
        <dbReference type="ARBA" id="ARBA00022729"/>
    </source>
</evidence>
<dbReference type="PANTHER" id="PTHR47235:SF1">
    <property type="entry name" value="BLR6548 PROTEIN"/>
    <property type="match status" value="1"/>
</dbReference>
<keyword evidence="2 3" id="KW-0732">Signal</keyword>
<accession>A0AA41R0V3</accession>
<evidence type="ECO:0000256" key="1">
    <source>
        <dbReference type="ARBA" id="ARBA00010062"/>
    </source>
</evidence>
<dbReference type="AlphaFoldDB" id="A0AA41R0V3"/>
<dbReference type="Proteomes" id="UP001165427">
    <property type="component" value="Unassembled WGS sequence"/>
</dbReference>
<comment type="caution">
    <text evidence="5">The sequence shown here is derived from an EMBL/GenBank/DDBJ whole genome shotgun (WGS) entry which is preliminary data.</text>
</comment>
<comment type="similarity">
    <text evidence="1">Belongs to the leucine-binding protein family.</text>
</comment>
<sequence>MKHMKIFLIGIAVVCLLLAAAGPSRAEVIKIALSLAMSGPTSDAGQPYAKGVEDFFKYVNEEKLLGKDTIDCTIRDDQYKNDVTKRNFEEFLDMGIPIYLNYSTGSTLALKRDFEEEKIPTLPASFHRGNVEDSNYIFLPIASYSEQCIGLAEYIARHFDGGKAKVALFIHPSAFGRGPVADLEKAMAAGLNIEIVETVEHGTDLDSTATLQRLMSKGVQFVIAQTVQSPVATFLNDAERLGIIAQTFGEKDKITFMGAHYTGGTDLIALAGSAAENFFWTTSYRLTSVPGVGTEAQLALAERYGRDDKTANSHNYTNGIMVAQVAFEAIRRCKAKGNPVNRVNLTAELNQMNGLNAFYPVTTVGPVTYSATDRAGVDSLQLYRVQDGQWHAVDAPFRSEYMRKVE</sequence>
<name>A0AA41R0V3_9BACT</name>
<feature type="signal peptide" evidence="3">
    <location>
        <begin position="1"/>
        <end position="26"/>
    </location>
</feature>
<dbReference type="SUPFAM" id="SSF53822">
    <property type="entry name" value="Periplasmic binding protein-like I"/>
    <property type="match status" value="1"/>
</dbReference>
<proteinExistence type="inferred from homology"/>
<keyword evidence="6" id="KW-1185">Reference proteome</keyword>
<dbReference type="InterPro" id="IPR028081">
    <property type="entry name" value="Leu-bd"/>
</dbReference>
<dbReference type="InterPro" id="IPR028082">
    <property type="entry name" value="Peripla_BP_I"/>
</dbReference>
<evidence type="ECO:0000259" key="4">
    <source>
        <dbReference type="Pfam" id="PF13458"/>
    </source>
</evidence>
<dbReference type="PANTHER" id="PTHR47235">
    <property type="entry name" value="BLR6548 PROTEIN"/>
    <property type="match status" value="1"/>
</dbReference>
<organism evidence="5 6">
    <name type="scientific">Desulfatitalea alkaliphila</name>
    <dbReference type="NCBI Taxonomy" id="2929485"/>
    <lineage>
        <taxon>Bacteria</taxon>
        <taxon>Pseudomonadati</taxon>
        <taxon>Thermodesulfobacteriota</taxon>
        <taxon>Desulfobacteria</taxon>
        <taxon>Desulfobacterales</taxon>
        <taxon>Desulfosarcinaceae</taxon>
        <taxon>Desulfatitalea</taxon>
    </lineage>
</organism>
<gene>
    <name evidence="5" type="ORF">MRX98_02880</name>
</gene>
<evidence type="ECO:0000313" key="5">
    <source>
        <dbReference type="EMBL" id="MCJ8499506.1"/>
    </source>
</evidence>
<protein>
    <submittedName>
        <fullName evidence="5">ABC transporter substrate-binding protein</fullName>
    </submittedName>
</protein>
<dbReference type="RefSeq" id="WP_246902861.1">
    <property type="nucleotide sequence ID" value="NZ_JALJRB010000002.1"/>
</dbReference>
<evidence type="ECO:0000256" key="3">
    <source>
        <dbReference type="SAM" id="SignalP"/>
    </source>
</evidence>
<feature type="domain" description="Leucine-binding protein" evidence="4">
    <location>
        <begin position="29"/>
        <end position="388"/>
    </location>
</feature>
<reference evidence="5" key="1">
    <citation type="submission" date="2022-04" db="EMBL/GenBank/DDBJ databases">
        <title>Desulfatitalea alkaliphila sp. nov., a novel anaerobic sulfate-reducing bacterium isolated from terrestrial mud volcano, Taman Peninsula, Russia.</title>
        <authorList>
            <person name="Khomyakova M.A."/>
            <person name="Merkel A.Y."/>
            <person name="Slobodkin A.I."/>
        </authorList>
    </citation>
    <scope>NUCLEOTIDE SEQUENCE</scope>
    <source>
        <strain evidence="5">M08but</strain>
    </source>
</reference>
<dbReference type="Gene3D" id="3.40.50.2300">
    <property type="match status" value="2"/>
</dbReference>
<dbReference type="Pfam" id="PF13458">
    <property type="entry name" value="Peripla_BP_6"/>
    <property type="match status" value="1"/>
</dbReference>
<evidence type="ECO:0000313" key="6">
    <source>
        <dbReference type="Proteomes" id="UP001165427"/>
    </source>
</evidence>
<dbReference type="EMBL" id="JALJRB010000002">
    <property type="protein sequence ID" value="MCJ8499506.1"/>
    <property type="molecule type" value="Genomic_DNA"/>
</dbReference>
<feature type="chain" id="PRO_5041273320" evidence="3">
    <location>
        <begin position="27"/>
        <end position="406"/>
    </location>
</feature>